<feature type="transmembrane region" description="Helical" evidence="10">
    <location>
        <begin position="260"/>
        <end position="285"/>
    </location>
</feature>
<evidence type="ECO:0000256" key="1">
    <source>
        <dbReference type="ARBA" id="ARBA00004651"/>
    </source>
</evidence>
<feature type="transmembrane region" description="Helical" evidence="10">
    <location>
        <begin position="200"/>
        <end position="218"/>
    </location>
</feature>
<evidence type="ECO:0000256" key="4">
    <source>
        <dbReference type="ARBA" id="ARBA00022475"/>
    </source>
</evidence>
<dbReference type="Pfam" id="PF00950">
    <property type="entry name" value="ABC-3"/>
    <property type="match status" value="1"/>
</dbReference>
<dbReference type="Proteomes" id="UP000239896">
    <property type="component" value="Unassembled WGS sequence"/>
</dbReference>
<evidence type="ECO:0000256" key="7">
    <source>
        <dbReference type="ARBA" id="ARBA00022989"/>
    </source>
</evidence>
<dbReference type="GO" id="GO:0071281">
    <property type="term" value="P:cellular response to iron ion"/>
    <property type="evidence" value="ECO:0007669"/>
    <property type="project" value="UniProtKB-ARBA"/>
</dbReference>
<feature type="transmembrane region" description="Helical" evidence="10">
    <location>
        <begin position="230"/>
        <end position="254"/>
    </location>
</feature>
<keyword evidence="4" id="KW-1003">Cell membrane</keyword>
<feature type="transmembrane region" description="Helical" evidence="10">
    <location>
        <begin position="98"/>
        <end position="116"/>
    </location>
</feature>
<evidence type="ECO:0000313" key="11">
    <source>
        <dbReference type="EMBL" id="PRY72220.1"/>
    </source>
</evidence>
<evidence type="ECO:0000256" key="10">
    <source>
        <dbReference type="SAM" id="Phobius"/>
    </source>
</evidence>
<feature type="transmembrane region" description="Helical" evidence="10">
    <location>
        <begin position="40"/>
        <end position="59"/>
    </location>
</feature>
<keyword evidence="6 9" id="KW-0812">Transmembrane</keyword>
<evidence type="ECO:0000256" key="9">
    <source>
        <dbReference type="RuleBase" id="RU003943"/>
    </source>
</evidence>
<dbReference type="GO" id="GO:0055085">
    <property type="term" value="P:transmembrane transport"/>
    <property type="evidence" value="ECO:0007669"/>
    <property type="project" value="InterPro"/>
</dbReference>
<keyword evidence="3 9" id="KW-0813">Transport</keyword>
<proteinExistence type="inferred from homology"/>
<protein>
    <submittedName>
        <fullName evidence="11">Manganese/zinc/iron transport system permease protein</fullName>
    </submittedName>
</protein>
<evidence type="ECO:0000256" key="5">
    <source>
        <dbReference type="ARBA" id="ARBA00022496"/>
    </source>
</evidence>
<evidence type="ECO:0000256" key="8">
    <source>
        <dbReference type="ARBA" id="ARBA00023136"/>
    </source>
</evidence>
<feature type="transmembrane region" description="Helical" evidence="10">
    <location>
        <begin position="173"/>
        <end position="194"/>
    </location>
</feature>
<keyword evidence="12" id="KW-1185">Reference proteome</keyword>
<dbReference type="RefSeq" id="WP_106230044.1">
    <property type="nucleotide sequence ID" value="NZ_PVTM01000004.1"/>
</dbReference>
<dbReference type="Gene3D" id="1.10.3470.10">
    <property type="entry name" value="ABC transporter involved in vitamin B12 uptake, BtuC"/>
    <property type="match status" value="1"/>
</dbReference>
<keyword evidence="5" id="KW-0410">Iron transport</keyword>
<dbReference type="InterPro" id="IPR037294">
    <property type="entry name" value="ABC_BtuC-like"/>
</dbReference>
<gene>
    <name evidence="11" type="ORF">BCL64_10437</name>
</gene>
<dbReference type="GO" id="GO:0043190">
    <property type="term" value="C:ATP-binding cassette (ABC) transporter complex"/>
    <property type="evidence" value="ECO:0007669"/>
    <property type="project" value="InterPro"/>
</dbReference>
<reference evidence="11 12" key="1">
    <citation type="submission" date="2018-03" db="EMBL/GenBank/DDBJ databases">
        <title>Comparative analysis of microorganisms from saline springs in Andes Mountain Range, Colombia.</title>
        <authorList>
            <person name="Rubin E."/>
        </authorList>
    </citation>
    <scope>NUCLEOTIDE SEQUENCE [LARGE SCALE GENOMIC DNA]</scope>
    <source>
        <strain evidence="11 12">USBA 854</strain>
    </source>
</reference>
<feature type="transmembrane region" description="Helical" evidence="10">
    <location>
        <begin position="65"/>
        <end position="86"/>
    </location>
</feature>
<keyword evidence="8 10" id="KW-0472">Membrane</keyword>
<keyword evidence="5" id="KW-0406">Ion transport</keyword>
<keyword evidence="7 10" id="KW-1133">Transmembrane helix</keyword>
<dbReference type="GO" id="GO:0006826">
    <property type="term" value="P:iron ion transport"/>
    <property type="evidence" value="ECO:0007669"/>
    <property type="project" value="UniProtKB-KW"/>
</dbReference>
<comment type="subcellular location">
    <subcellularLocation>
        <location evidence="1 9">Cell membrane</location>
        <topology evidence="1 9">Multi-pass membrane protein</topology>
    </subcellularLocation>
</comment>
<comment type="similarity">
    <text evidence="2 9">Belongs to the ABC-3 integral membrane protein family.</text>
</comment>
<feature type="transmembrane region" description="Helical" evidence="10">
    <location>
        <begin position="12"/>
        <end position="35"/>
    </location>
</feature>
<sequence length="381" mass="40419">MSVVELLSDYTIQNVVAGAALLGLVSGVLGTFAVLRQQSLLGDTMSHAALPGVCLGFIIAGTREIGSILLGALATGALAALVMLLLTRMSRLKTDAGLGITLSVFFAMGVVLLTHIQGMNNASQGGLDAFLFGQAAATLRSDLWIMGGITAVALALVAALWKEFKLVSFDPEFATSLGLPVAWLEVLLTVMVALAVVVGLQMVGVVLMAAMIIAPAVAARQWSRRLEDMVLLAALIGVAGGIFGALISALSRGLATGPLIILSVSGVVLVSLTLAPERGFLWEAIRRMRARRRLRYQQVLTTLYRLAVHHADPVYRSEQGMLDTYHGQRTRAVLRQLEGRGLAECRDTPPDEPGPPRRWVLTPAGIAEAERVLASLGRENA</sequence>
<evidence type="ECO:0000256" key="2">
    <source>
        <dbReference type="ARBA" id="ARBA00008034"/>
    </source>
</evidence>
<dbReference type="CDD" id="cd06550">
    <property type="entry name" value="TM_ABC_iron-siderophores_like"/>
    <property type="match status" value="1"/>
</dbReference>
<organism evidence="11 12">
    <name type="scientific">Halomonas ventosae</name>
    <dbReference type="NCBI Taxonomy" id="229007"/>
    <lineage>
        <taxon>Bacteria</taxon>
        <taxon>Pseudomonadati</taxon>
        <taxon>Pseudomonadota</taxon>
        <taxon>Gammaproteobacteria</taxon>
        <taxon>Oceanospirillales</taxon>
        <taxon>Halomonadaceae</taxon>
        <taxon>Halomonas</taxon>
    </lineage>
</organism>
<dbReference type="InterPro" id="IPR001626">
    <property type="entry name" value="ABC_TroCD"/>
</dbReference>
<dbReference type="EMBL" id="PVTM01000004">
    <property type="protein sequence ID" value="PRY72220.1"/>
    <property type="molecule type" value="Genomic_DNA"/>
</dbReference>
<dbReference type="AlphaFoldDB" id="A0A2T0VPI1"/>
<evidence type="ECO:0000256" key="6">
    <source>
        <dbReference type="ARBA" id="ARBA00022692"/>
    </source>
</evidence>
<dbReference type="GO" id="GO:0010043">
    <property type="term" value="P:response to zinc ion"/>
    <property type="evidence" value="ECO:0007669"/>
    <property type="project" value="TreeGrafter"/>
</dbReference>
<dbReference type="SUPFAM" id="SSF81345">
    <property type="entry name" value="ABC transporter involved in vitamin B12 uptake, BtuC"/>
    <property type="match status" value="1"/>
</dbReference>
<feature type="transmembrane region" description="Helical" evidence="10">
    <location>
        <begin position="143"/>
        <end position="161"/>
    </location>
</feature>
<name>A0A2T0VPI1_9GAMM</name>
<dbReference type="PANTHER" id="PTHR30477:SF3">
    <property type="entry name" value="METAL TRANSPORT SYSTEM MEMBRANE PROTEIN CT_069-RELATED"/>
    <property type="match status" value="1"/>
</dbReference>
<dbReference type="FunFam" id="1.10.3470.10:FF:000003">
    <property type="entry name" value="Iron ABC transporter permease SitD"/>
    <property type="match status" value="1"/>
</dbReference>
<evidence type="ECO:0000256" key="3">
    <source>
        <dbReference type="ARBA" id="ARBA00022448"/>
    </source>
</evidence>
<dbReference type="PANTHER" id="PTHR30477">
    <property type="entry name" value="ABC-TRANSPORTER METAL-BINDING PROTEIN"/>
    <property type="match status" value="1"/>
</dbReference>
<evidence type="ECO:0000313" key="12">
    <source>
        <dbReference type="Proteomes" id="UP000239896"/>
    </source>
</evidence>
<accession>A0A2T0VPI1</accession>
<comment type="caution">
    <text evidence="11">The sequence shown here is derived from an EMBL/GenBank/DDBJ whole genome shotgun (WGS) entry which is preliminary data.</text>
</comment>
<keyword evidence="5" id="KW-0408">Iron</keyword>